<evidence type="ECO:0000313" key="2">
    <source>
        <dbReference type="Proteomes" id="UP000242687"/>
    </source>
</evidence>
<dbReference type="OrthoDB" id="770966at2"/>
<name>A0A2H9VNZ1_9SPHI</name>
<dbReference type="EMBL" id="PGFJ01000002">
    <property type="protein sequence ID" value="PJJ80032.1"/>
    <property type="molecule type" value="Genomic_DNA"/>
</dbReference>
<organism evidence="1 2">
    <name type="scientific">Mucilaginibacter auburnensis</name>
    <dbReference type="NCBI Taxonomy" id="1457233"/>
    <lineage>
        <taxon>Bacteria</taxon>
        <taxon>Pseudomonadati</taxon>
        <taxon>Bacteroidota</taxon>
        <taxon>Sphingobacteriia</taxon>
        <taxon>Sphingobacteriales</taxon>
        <taxon>Sphingobacteriaceae</taxon>
        <taxon>Mucilaginibacter</taxon>
    </lineage>
</organism>
<dbReference type="RefSeq" id="WP_100342331.1">
    <property type="nucleotide sequence ID" value="NZ_PGFJ01000002.1"/>
</dbReference>
<reference evidence="1 2" key="1">
    <citation type="submission" date="2017-11" db="EMBL/GenBank/DDBJ databases">
        <title>Genomic Encyclopedia of Archaeal and Bacterial Type Strains, Phase II (KMG-II): From Individual Species to Whole Genera.</title>
        <authorList>
            <person name="Goeker M."/>
        </authorList>
    </citation>
    <scope>NUCLEOTIDE SEQUENCE [LARGE SCALE GENOMIC DNA]</scope>
    <source>
        <strain evidence="1 2">DSM 28175</strain>
    </source>
</reference>
<sequence>MNPFELSQVADLGAEVAKLLQHELGSHGHVHAIASRVVISINKFEGEFKLGNMLQHIYRTVDQHFPVRKEHISLVVKELEGGAENVFKIWKSTT</sequence>
<keyword evidence="2" id="KW-1185">Reference proteome</keyword>
<evidence type="ECO:0000313" key="1">
    <source>
        <dbReference type="EMBL" id="PJJ80032.1"/>
    </source>
</evidence>
<gene>
    <name evidence="1" type="ORF">CLV57_3176</name>
</gene>
<comment type="caution">
    <text evidence="1">The sequence shown here is derived from an EMBL/GenBank/DDBJ whole genome shotgun (WGS) entry which is preliminary data.</text>
</comment>
<dbReference type="Proteomes" id="UP000242687">
    <property type="component" value="Unassembled WGS sequence"/>
</dbReference>
<protein>
    <submittedName>
        <fullName evidence="1">Uncharacterized protein</fullName>
    </submittedName>
</protein>
<proteinExistence type="predicted"/>
<accession>A0A2H9VNZ1</accession>
<dbReference type="AlphaFoldDB" id="A0A2H9VNZ1"/>